<dbReference type="Gramene" id="MELO3C021893.2.1">
    <property type="protein sequence ID" value="MELO3C021893.2.1"/>
    <property type="gene ID" value="MELO3C021893.2"/>
</dbReference>
<dbReference type="PANTHER" id="PTHR32343:SF10">
    <property type="entry name" value="RNA-BINDING REGION RNP-1 DOMAIN-CONTAINING PROTEIN"/>
    <property type="match status" value="1"/>
</dbReference>
<name>A0A9I9DP98_CUCME</name>
<sequence>MEIAFFRCLNGTRLESKVSNDKGGSYDAPKRELLKFGFDFDEDGESYQCLLKRDRERFERLFFLFRDNERSQLAFVTFKDPKGAETSILLSGATIVDQPVSISSAPDYNLPAVDASAPVAVPVSTPAIDNTTSTTTTAGSAIQKTEDVVSSMLAKGFTLGKDALNKAKSFDERHQLTSTASSKVASLDQKIGLSEKISVGTTVVNEKVREMDEKFQVSEKTKAAVSNAGSALMANRYVLTGASWVSQTFQRVAKAAVDVSQKTKEKVLAEEDQGKHVGNSS</sequence>
<accession>A0A9I9DP98</accession>
<proteinExistence type="predicted"/>
<organism evidence="1">
    <name type="scientific">Cucumis melo</name>
    <name type="common">Muskmelon</name>
    <dbReference type="NCBI Taxonomy" id="3656"/>
    <lineage>
        <taxon>Eukaryota</taxon>
        <taxon>Viridiplantae</taxon>
        <taxon>Streptophyta</taxon>
        <taxon>Embryophyta</taxon>
        <taxon>Tracheophyta</taxon>
        <taxon>Spermatophyta</taxon>
        <taxon>Magnoliopsida</taxon>
        <taxon>eudicotyledons</taxon>
        <taxon>Gunneridae</taxon>
        <taxon>Pentapetalae</taxon>
        <taxon>rosids</taxon>
        <taxon>fabids</taxon>
        <taxon>Cucurbitales</taxon>
        <taxon>Cucurbitaceae</taxon>
        <taxon>Benincaseae</taxon>
        <taxon>Cucumis</taxon>
    </lineage>
</organism>
<dbReference type="EnsemblPlants" id="MELO3C021893.2.1">
    <property type="protein sequence ID" value="MELO3C021893.2.1"/>
    <property type="gene ID" value="MELO3C021893.2"/>
</dbReference>
<dbReference type="AlphaFoldDB" id="A0A9I9DP98"/>
<protein>
    <recommendedName>
        <fullName evidence="2">Binding partner of ACD11 1</fullName>
    </recommendedName>
</protein>
<reference evidence="1" key="1">
    <citation type="submission" date="2023-03" db="UniProtKB">
        <authorList>
            <consortium name="EnsemblPlants"/>
        </authorList>
    </citation>
    <scope>IDENTIFICATION</scope>
</reference>
<dbReference type="PANTHER" id="PTHR32343">
    <property type="entry name" value="SERINE/ARGININE-RICH SPLICING FACTOR"/>
    <property type="match status" value="1"/>
</dbReference>
<evidence type="ECO:0000313" key="1">
    <source>
        <dbReference type="EnsemblPlants" id="MELO3C021893.2.1"/>
    </source>
</evidence>
<evidence type="ECO:0008006" key="2">
    <source>
        <dbReference type="Google" id="ProtNLM"/>
    </source>
</evidence>